<reference evidence="3 4" key="1">
    <citation type="journal article" date="2018" name="Environ. Microbiol.">
        <title>Isolation and genomic characterization of Novimethylophilus kurashikiensis gen. nov. sp. nov., a new lanthanide-dependent methylotrophic species of Methylophilaceae.</title>
        <authorList>
            <person name="Lv H."/>
            <person name="Sahin N."/>
            <person name="Tani A."/>
        </authorList>
    </citation>
    <scope>NUCLEOTIDE SEQUENCE [LARGE SCALE GENOMIC DNA]</scope>
    <source>
        <strain evidence="3 4">La2-4</strain>
    </source>
</reference>
<gene>
    <name evidence="3" type="ORF">NMK_1151</name>
</gene>
<evidence type="ECO:0000313" key="3">
    <source>
        <dbReference type="EMBL" id="GBG13600.1"/>
    </source>
</evidence>
<dbReference type="PANTHER" id="PTHR34580">
    <property type="match status" value="1"/>
</dbReference>
<dbReference type="InterPro" id="IPR057727">
    <property type="entry name" value="WCX_dom"/>
</dbReference>
<dbReference type="EMBL" id="BDOQ01000003">
    <property type="protein sequence ID" value="GBG13600.1"/>
    <property type="molecule type" value="Genomic_DNA"/>
</dbReference>
<keyword evidence="4" id="KW-1185">Reference proteome</keyword>
<dbReference type="PANTHER" id="PTHR34580:SF1">
    <property type="entry name" value="PROTEIN PAFC"/>
    <property type="match status" value="1"/>
</dbReference>
<dbReference type="InterPro" id="IPR051534">
    <property type="entry name" value="CBASS_pafABC_assoc_protein"/>
</dbReference>
<dbReference type="Pfam" id="PF13280">
    <property type="entry name" value="WYL"/>
    <property type="match status" value="1"/>
</dbReference>
<dbReference type="InterPro" id="IPR026881">
    <property type="entry name" value="WYL_dom"/>
</dbReference>
<organism evidence="3 4">
    <name type="scientific">Novimethylophilus kurashikiensis</name>
    <dbReference type="NCBI Taxonomy" id="1825523"/>
    <lineage>
        <taxon>Bacteria</taxon>
        <taxon>Pseudomonadati</taxon>
        <taxon>Pseudomonadota</taxon>
        <taxon>Betaproteobacteria</taxon>
        <taxon>Nitrosomonadales</taxon>
        <taxon>Methylophilaceae</taxon>
        <taxon>Novimethylophilus</taxon>
    </lineage>
</organism>
<dbReference type="Pfam" id="PF25583">
    <property type="entry name" value="WCX"/>
    <property type="match status" value="1"/>
</dbReference>
<dbReference type="PROSITE" id="PS52050">
    <property type="entry name" value="WYL"/>
    <property type="match status" value="1"/>
</dbReference>
<evidence type="ECO:0000259" key="2">
    <source>
        <dbReference type="Pfam" id="PF25583"/>
    </source>
</evidence>
<feature type="domain" description="WYL" evidence="1">
    <location>
        <begin position="173"/>
        <end position="239"/>
    </location>
</feature>
<feature type="domain" description="WCX" evidence="2">
    <location>
        <begin position="268"/>
        <end position="345"/>
    </location>
</feature>
<dbReference type="RefSeq" id="WP_109014785.1">
    <property type="nucleotide sequence ID" value="NZ_BDOQ01000003.1"/>
</dbReference>
<dbReference type="Proteomes" id="UP000245081">
    <property type="component" value="Unassembled WGS sequence"/>
</dbReference>
<accession>A0A2R5F5H3</accession>
<protein>
    <submittedName>
        <fullName evidence="3">Uncharacterized protein</fullName>
    </submittedName>
</protein>
<sequence length="364" mass="40998">MSALQCDNKNNRTDFSMSSDRETLLRQWQMMRLIPGHPFKITARELFQKLAAHNHITSKRTVERDLKALAQHLPLVCDDSEKPYGWSWGKDTGSYMLPVMSGTEAMAINLLGDYAKPVLGATALPHLQRLFAAAQEQLAHAPQEASTNWQSKLHVSHAAQAHTASGSDSEVQAVVTEGLLQDKMLAVGYQKPGEPRVEQFRVHPLALVHRAQLTYLVCLLSEIEETRALALHRIRSVRVLEAPSRRPENFSLDDFVASGKLGFGDEKTIRLEALFTPAAFRKVYEAPLSNEQKWSPNEDGRLKLTAIVKETEQLRGWLMSLGGEVEVILPLQLRKTIAQAAREMVKVYYGYSTWQNFNWPSVDK</sequence>
<dbReference type="AlphaFoldDB" id="A0A2R5F5H3"/>
<name>A0A2R5F5H3_9PROT</name>
<evidence type="ECO:0000259" key="1">
    <source>
        <dbReference type="Pfam" id="PF13280"/>
    </source>
</evidence>
<evidence type="ECO:0000313" key="4">
    <source>
        <dbReference type="Proteomes" id="UP000245081"/>
    </source>
</evidence>
<proteinExistence type="predicted"/>
<comment type="caution">
    <text evidence="3">The sequence shown here is derived from an EMBL/GenBank/DDBJ whole genome shotgun (WGS) entry which is preliminary data.</text>
</comment>
<dbReference type="OrthoDB" id="8595817at2"/>